<sequence>MPEIGALPLRSTIGALDPVPDDWYTPSMLVDCCARLARNLGSRKLLDWPRFDTITHDRASPTWTKYALAASRRRFPLTGFMLATFRRCFPLARPMLAGGPHRNT</sequence>
<keyword evidence="2" id="KW-1185">Reference proteome</keyword>
<reference evidence="1 2" key="1">
    <citation type="submission" date="2019-02" db="EMBL/GenBank/DDBJ databases">
        <title>Deep-cultivation of Planctomycetes and their phenomic and genomic characterization uncovers novel biology.</title>
        <authorList>
            <person name="Wiegand S."/>
            <person name="Jogler M."/>
            <person name="Boedeker C."/>
            <person name="Pinto D."/>
            <person name="Vollmers J."/>
            <person name="Rivas-Marin E."/>
            <person name="Kohn T."/>
            <person name="Peeters S.H."/>
            <person name="Heuer A."/>
            <person name="Rast P."/>
            <person name="Oberbeckmann S."/>
            <person name="Bunk B."/>
            <person name="Jeske O."/>
            <person name="Meyerdierks A."/>
            <person name="Storesund J.E."/>
            <person name="Kallscheuer N."/>
            <person name="Luecker S."/>
            <person name="Lage O.M."/>
            <person name="Pohl T."/>
            <person name="Merkel B.J."/>
            <person name="Hornburger P."/>
            <person name="Mueller R.-W."/>
            <person name="Bruemmer F."/>
            <person name="Labrenz M."/>
            <person name="Spormann A.M."/>
            <person name="Op Den Camp H."/>
            <person name="Overmann J."/>
            <person name="Amann R."/>
            <person name="Jetten M.S.M."/>
            <person name="Mascher T."/>
            <person name="Medema M.H."/>
            <person name="Devos D.P."/>
            <person name="Kaster A.-K."/>
            <person name="Ovreas L."/>
            <person name="Rohde M."/>
            <person name="Galperin M.Y."/>
            <person name="Jogler C."/>
        </authorList>
    </citation>
    <scope>NUCLEOTIDE SEQUENCE [LARGE SCALE GENOMIC DNA]</scope>
    <source>
        <strain evidence="1 2">Poly59</strain>
    </source>
</reference>
<organism evidence="1 2">
    <name type="scientific">Rubripirellula reticaptiva</name>
    <dbReference type="NCBI Taxonomy" id="2528013"/>
    <lineage>
        <taxon>Bacteria</taxon>
        <taxon>Pseudomonadati</taxon>
        <taxon>Planctomycetota</taxon>
        <taxon>Planctomycetia</taxon>
        <taxon>Pirellulales</taxon>
        <taxon>Pirellulaceae</taxon>
        <taxon>Rubripirellula</taxon>
    </lineage>
</organism>
<protein>
    <submittedName>
        <fullName evidence="1">Uncharacterized protein</fullName>
    </submittedName>
</protein>
<dbReference type="EMBL" id="SJPX01000003">
    <property type="protein sequence ID" value="TWU51461.1"/>
    <property type="molecule type" value="Genomic_DNA"/>
</dbReference>
<dbReference type="AlphaFoldDB" id="A0A5C6EW56"/>
<evidence type="ECO:0000313" key="2">
    <source>
        <dbReference type="Proteomes" id="UP000317977"/>
    </source>
</evidence>
<accession>A0A5C6EW56</accession>
<name>A0A5C6EW56_9BACT</name>
<gene>
    <name evidence="1" type="ORF">Poly59_30530</name>
</gene>
<comment type="caution">
    <text evidence="1">The sequence shown here is derived from an EMBL/GenBank/DDBJ whole genome shotgun (WGS) entry which is preliminary data.</text>
</comment>
<proteinExistence type="predicted"/>
<evidence type="ECO:0000313" key="1">
    <source>
        <dbReference type="EMBL" id="TWU51461.1"/>
    </source>
</evidence>
<dbReference type="Proteomes" id="UP000317977">
    <property type="component" value="Unassembled WGS sequence"/>
</dbReference>